<protein>
    <submittedName>
        <fullName evidence="1">LmbE family N-acetylglucosaminyl deacetylase</fullName>
    </submittedName>
</protein>
<evidence type="ECO:0000313" key="2">
    <source>
        <dbReference type="Proteomes" id="UP000252582"/>
    </source>
</evidence>
<dbReference type="SUPFAM" id="SSF102588">
    <property type="entry name" value="LmbE-like"/>
    <property type="match status" value="1"/>
</dbReference>
<name>A0A6I7HIY9_9HYPH</name>
<dbReference type="InterPro" id="IPR003737">
    <property type="entry name" value="GlcNAc_PI_deacetylase-related"/>
</dbReference>
<proteinExistence type="predicted"/>
<dbReference type="EMBL" id="QPIX01000008">
    <property type="protein sequence ID" value="RCW22493.1"/>
    <property type="molecule type" value="Genomic_DNA"/>
</dbReference>
<keyword evidence="2" id="KW-1185">Reference proteome</keyword>
<reference evidence="1 2" key="1">
    <citation type="submission" date="2018-07" db="EMBL/GenBank/DDBJ databases">
        <title>Genomic Encyclopedia of Type Strains, Phase IV (KMG-IV): sequencing the most valuable type-strain genomes for metagenomic binning, comparative biology and taxonomic classification.</title>
        <authorList>
            <person name="Goeker M."/>
        </authorList>
    </citation>
    <scope>NUCLEOTIDE SEQUENCE [LARGE SCALE GENOMIC DNA]</scope>
    <source>
        <strain evidence="1 2">DSM 25528</strain>
    </source>
</reference>
<dbReference type="InterPro" id="IPR024078">
    <property type="entry name" value="LmbE-like_dom_sf"/>
</dbReference>
<dbReference type="PANTHER" id="PTHR12993:SF11">
    <property type="entry name" value="N-ACETYLGLUCOSAMINYL-PHOSPHATIDYLINOSITOL DE-N-ACETYLASE"/>
    <property type="match status" value="1"/>
</dbReference>
<gene>
    <name evidence="1" type="ORF">DFR48_10815</name>
</gene>
<dbReference type="Proteomes" id="UP000252582">
    <property type="component" value="Unassembled WGS sequence"/>
</dbReference>
<evidence type="ECO:0000313" key="1">
    <source>
        <dbReference type="EMBL" id="RCW22493.1"/>
    </source>
</evidence>
<organism evidence="1 2">
    <name type="scientific">Ciceribacter lividus</name>
    <dbReference type="NCBI Taxonomy" id="1197950"/>
    <lineage>
        <taxon>Bacteria</taxon>
        <taxon>Pseudomonadati</taxon>
        <taxon>Pseudomonadota</taxon>
        <taxon>Alphaproteobacteria</taxon>
        <taxon>Hyphomicrobiales</taxon>
        <taxon>Rhizobiaceae</taxon>
        <taxon>Ciceribacter</taxon>
    </lineage>
</organism>
<dbReference type="Pfam" id="PF02585">
    <property type="entry name" value="PIG-L"/>
    <property type="match status" value="1"/>
</dbReference>
<dbReference type="PANTHER" id="PTHR12993">
    <property type="entry name" value="N-ACETYLGLUCOSAMINYL-PHOSPHATIDYLINOSITOL DE-N-ACETYLASE-RELATED"/>
    <property type="match status" value="1"/>
</dbReference>
<dbReference type="GO" id="GO:0016811">
    <property type="term" value="F:hydrolase activity, acting on carbon-nitrogen (but not peptide) bonds, in linear amides"/>
    <property type="evidence" value="ECO:0007669"/>
    <property type="project" value="TreeGrafter"/>
</dbReference>
<dbReference type="AlphaFoldDB" id="A0A6I7HIY9"/>
<accession>A0A6I7HIY9</accession>
<comment type="caution">
    <text evidence="1">The sequence shown here is derived from an EMBL/GenBank/DDBJ whole genome shotgun (WGS) entry which is preliminary data.</text>
</comment>
<dbReference type="Gene3D" id="3.40.50.10320">
    <property type="entry name" value="LmbE-like"/>
    <property type="match status" value="1"/>
</dbReference>
<sequence>MRRILVVAAHPDDEILGCGGSIRAHCTAGHIVRTVIVAQGLTARGAVSEADLDAHRRAAREANARLGVDRVVFGDFPDNAMDTVALLDVAKFVEAQIHEFQPDTIYTHHPHDLNVDHRVVSQAVATACRAQPGIGVDTILFFEVASSTEWQLDPTGAAFVPNWFVEISPYLDDKMQALAEYAHEMRPWPHTRSYEAVKHLARWRGATVGVEAAEAFVLARRILRGKTP</sequence>